<evidence type="ECO:0000256" key="3">
    <source>
        <dbReference type="ARBA" id="ARBA00022692"/>
    </source>
</evidence>
<feature type="transmembrane region" description="Helical" evidence="6">
    <location>
        <begin position="332"/>
        <end position="354"/>
    </location>
</feature>
<keyword evidence="10" id="KW-1185">Reference proteome</keyword>
<proteinExistence type="predicted"/>
<keyword evidence="5 6" id="KW-0472">Membrane</keyword>
<feature type="transmembrane region" description="Helical" evidence="6">
    <location>
        <begin position="84"/>
        <end position="102"/>
    </location>
</feature>
<dbReference type="EMBL" id="CP071249">
    <property type="protein sequence ID" value="UUF05646.1"/>
    <property type="molecule type" value="Genomic_DNA"/>
</dbReference>
<dbReference type="InterPro" id="IPR011701">
    <property type="entry name" value="MFS"/>
</dbReference>
<organism evidence="9 11">
    <name type="scientific">Turicibacter bilis</name>
    <dbReference type="NCBI Taxonomy" id="2735723"/>
    <lineage>
        <taxon>Bacteria</taxon>
        <taxon>Bacillati</taxon>
        <taxon>Bacillota</taxon>
        <taxon>Erysipelotrichia</taxon>
        <taxon>Erysipelotrichales</taxon>
        <taxon>Turicibacteraceae</taxon>
        <taxon>Turicibacter</taxon>
    </lineage>
</organism>
<evidence type="ECO:0000313" key="10">
    <source>
        <dbReference type="Proteomes" id="UP001058016"/>
    </source>
</evidence>
<dbReference type="GO" id="GO:0022857">
    <property type="term" value="F:transmembrane transporter activity"/>
    <property type="evidence" value="ECO:0007669"/>
    <property type="project" value="InterPro"/>
</dbReference>
<feature type="transmembrane region" description="Helical" evidence="6">
    <location>
        <begin position="178"/>
        <end position="197"/>
    </location>
</feature>
<feature type="transmembrane region" description="Helical" evidence="6">
    <location>
        <begin position="396"/>
        <end position="421"/>
    </location>
</feature>
<dbReference type="PANTHER" id="PTHR11360">
    <property type="entry name" value="MONOCARBOXYLATE TRANSPORTER"/>
    <property type="match status" value="1"/>
</dbReference>
<evidence type="ECO:0000256" key="2">
    <source>
        <dbReference type="ARBA" id="ARBA00022448"/>
    </source>
</evidence>
<dbReference type="InterPro" id="IPR050327">
    <property type="entry name" value="Proton-linked_MCT"/>
</dbReference>
<dbReference type="Gene3D" id="1.20.1250.20">
    <property type="entry name" value="MFS general substrate transporter like domains"/>
    <property type="match status" value="2"/>
</dbReference>
<sequence length="436" mass="46997">MSTPNNNKQNKFFYGWVIVAACLLIQAIPFGVAANLPPTFTNYVVNGEGFSYASFTLIFTIGTIVSAVCSPFIGKIFTKVNVKLLFIIGAILVGGGFMLYSLAGNKLFAYYIIAALVQVGNAIVSAIGVPTLINAWFKFNKGIALGIAFCGGGIGNIILQTLAGKWLTDPNIGYKGAYFRFGLIALIGTLLIAIFLVRLPKSADELAANKPKKKLEGQEDVAHHVSWGYTMGETTKMPQFWLIAASFIFIGFYVSGFALQFIPYFQSLEQQKILLISSATLASMFGLFSIFGNVFGGVLFDKLGLSKSFILAGILVVLAGLCLLFVGKINVLGYVFTVAFGISMFSYVMGPSYMTGALFGDRDYGAILGFIQLFFAAGFAIGTPIFSLILEKAGWAMAWTSSVIFAVIAYAGLLTASLSILKMNKENNVQETKRIS</sequence>
<evidence type="ECO:0000313" key="11">
    <source>
        <dbReference type="Proteomes" id="UP001058072"/>
    </source>
</evidence>
<protein>
    <submittedName>
        <fullName evidence="9">Conjugated bile salt MFS transporter</fullName>
    </submittedName>
</protein>
<gene>
    <name evidence="8" type="ORF">J0J69_11380</name>
    <name evidence="9" type="ORF">J0J70_02460</name>
</gene>
<dbReference type="GO" id="GO:0005886">
    <property type="term" value="C:plasma membrane"/>
    <property type="evidence" value="ECO:0007669"/>
    <property type="project" value="UniProtKB-SubCell"/>
</dbReference>
<dbReference type="InterPro" id="IPR036259">
    <property type="entry name" value="MFS_trans_sf"/>
</dbReference>
<dbReference type="PROSITE" id="PS50850">
    <property type="entry name" value="MFS"/>
    <property type="match status" value="1"/>
</dbReference>
<dbReference type="NCBIfam" id="NF038246">
    <property type="entry name" value="bile_salt_MFS"/>
    <property type="match status" value="1"/>
</dbReference>
<feature type="transmembrane region" description="Helical" evidence="6">
    <location>
        <begin position="142"/>
        <end position="163"/>
    </location>
</feature>
<name>A0A9Q9FH13_9FIRM</name>
<dbReference type="Proteomes" id="UP001058016">
    <property type="component" value="Chromosome"/>
</dbReference>
<evidence type="ECO:0000259" key="7">
    <source>
        <dbReference type="PROSITE" id="PS50850"/>
    </source>
</evidence>
<feature type="transmembrane region" description="Helical" evidence="6">
    <location>
        <begin position="52"/>
        <end position="72"/>
    </location>
</feature>
<feature type="transmembrane region" description="Helical" evidence="6">
    <location>
        <begin position="108"/>
        <end position="130"/>
    </location>
</feature>
<feature type="transmembrane region" description="Helical" evidence="6">
    <location>
        <begin position="12"/>
        <end position="32"/>
    </location>
</feature>
<dbReference type="Proteomes" id="UP001058072">
    <property type="component" value="Chromosome"/>
</dbReference>
<feature type="transmembrane region" description="Helical" evidence="6">
    <location>
        <begin position="274"/>
        <end position="296"/>
    </location>
</feature>
<feature type="transmembrane region" description="Helical" evidence="6">
    <location>
        <begin position="308"/>
        <end position="326"/>
    </location>
</feature>
<keyword evidence="4 6" id="KW-1133">Transmembrane helix</keyword>
<dbReference type="Pfam" id="PF07690">
    <property type="entry name" value="MFS_1"/>
    <property type="match status" value="1"/>
</dbReference>
<evidence type="ECO:0000256" key="4">
    <source>
        <dbReference type="ARBA" id="ARBA00022989"/>
    </source>
</evidence>
<feature type="domain" description="Major facilitator superfamily (MFS) profile" evidence="7">
    <location>
        <begin position="15"/>
        <end position="424"/>
    </location>
</feature>
<dbReference type="SUPFAM" id="SSF103473">
    <property type="entry name" value="MFS general substrate transporter"/>
    <property type="match status" value="1"/>
</dbReference>
<dbReference type="AlphaFoldDB" id="A0A9Q9FH13"/>
<evidence type="ECO:0000313" key="8">
    <source>
        <dbReference type="EMBL" id="UUF05646.1"/>
    </source>
</evidence>
<dbReference type="InterPro" id="IPR020846">
    <property type="entry name" value="MFS_dom"/>
</dbReference>
<dbReference type="PANTHER" id="PTHR11360:SF284">
    <property type="entry name" value="EG:103B4.3 PROTEIN-RELATED"/>
    <property type="match status" value="1"/>
</dbReference>
<keyword evidence="3 6" id="KW-0812">Transmembrane</keyword>
<accession>A0A9Q9FH13</accession>
<evidence type="ECO:0000256" key="6">
    <source>
        <dbReference type="SAM" id="Phobius"/>
    </source>
</evidence>
<evidence type="ECO:0000256" key="1">
    <source>
        <dbReference type="ARBA" id="ARBA00004651"/>
    </source>
</evidence>
<evidence type="ECO:0000313" key="9">
    <source>
        <dbReference type="EMBL" id="UUF08890.1"/>
    </source>
</evidence>
<comment type="subcellular location">
    <subcellularLocation>
        <location evidence="1">Cell membrane</location>
        <topology evidence="1">Multi-pass membrane protein</topology>
    </subcellularLocation>
</comment>
<reference evidence="9 10" key="1">
    <citation type="submission" date="2021-03" db="EMBL/GenBank/DDBJ databases">
        <title>Comparative Genomics and Metabolomics in the genus Turicibacter.</title>
        <authorList>
            <person name="Maki J."/>
            <person name="Looft T."/>
        </authorList>
    </citation>
    <scope>NUCLEOTIDE SEQUENCE</scope>
    <source>
        <strain evidence="9">ISU324</strain>
        <strain evidence="8 10">MMM721</strain>
    </source>
</reference>
<keyword evidence="2" id="KW-0813">Transport</keyword>
<evidence type="ECO:0000256" key="5">
    <source>
        <dbReference type="ARBA" id="ARBA00023136"/>
    </source>
</evidence>
<feature type="transmembrane region" description="Helical" evidence="6">
    <location>
        <begin position="366"/>
        <end position="390"/>
    </location>
</feature>
<dbReference type="EMBL" id="CP071250">
    <property type="protein sequence ID" value="UUF08890.1"/>
    <property type="molecule type" value="Genomic_DNA"/>
</dbReference>
<dbReference type="RefSeq" id="WP_055243240.1">
    <property type="nucleotide sequence ID" value="NZ_CP071249.1"/>
</dbReference>
<feature type="transmembrane region" description="Helical" evidence="6">
    <location>
        <begin position="240"/>
        <end position="262"/>
    </location>
</feature>